<sequence>MIALIFLLTFSLCLAHDLWLEKREGKMVLYYGHLEPKPGEEKFIKYKTENVLKALCFNKEGNGMKVAIKEDYPFSFPMACSAYYVLFSTGYWTKGVQGLKNLPKDRVESPLESWLSYESVKRMEEWSEAFKRPLTEDLEIVPLEDPFNLKLYDKVRLRVYYRGKPVKGVVVLHNNHVVGTTEEDGGINVRIKGKGLQRISTSIKERADGIKADYIIKSTSLIFEVR</sequence>
<proteinExistence type="predicted"/>
<dbReference type="Pfam" id="PF10670">
    <property type="entry name" value="DUF4198"/>
    <property type="match status" value="1"/>
</dbReference>
<gene>
    <name evidence="1" type="ORF">ENO47_03390</name>
</gene>
<dbReference type="EMBL" id="DSFP01000032">
    <property type="protein sequence ID" value="HEW45699.1"/>
    <property type="molecule type" value="Genomic_DNA"/>
</dbReference>
<reference evidence="1" key="1">
    <citation type="journal article" date="2020" name="mSystems">
        <title>Genome- and Community-Level Interaction Insights into Carbon Utilization and Element Cycling Functions of Hydrothermarchaeota in Hydrothermal Sediment.</title>
        <authorList>
            <person name="Zhou Z."/>
            <person name="Liu Y."/>
            <person name="Xu W."/>
            <person name="Pan J."/>
            <person name="Luo Z.H."/>
            <person name="Li M."/>
        </authorList>
    </citation>
    <scope>NUCLEOTIDE SEQUENCE [LARGE SCALE GENOMIC DNA]</scope>
    <source>
        <strain evidence="1">SpSt-132</strain>
    </source>
</reference>
<evidence type="ECO:0000313" key="1">
    <source>
        <dbReference type="EMBL" id="HEW45699.1"/>
    </source>
</evidence>
<protein>
    <submittedName>
        <fullName evidence="1">DUF4198 domain-containing protein</fullName>
    </submittedName>
</protein>
<name>A0A7C2V9T5_9AQUI</name>
<dbReference type="InterPro" id="IPR019613">
    <property type="entry name" value="DUF4198"/>
</dbReference>
<organism evidence="1">
    <name type="scientific">Hydrogenobacter sp</name>
    <dbReference type="NCBI Taxonomy" id="2152829"/>
    <lineage>
        <taxon>Bacteria</taxon>
        <taxon>Pseudomonadati</taxon>
        <taxon>Aquificota</taxon>
        <taxon>Aquificia</taxon>
        <taxon>Aquificales</taxon>
        <taxon>Aquificaceae</taxon>
        <taxon>Hydrogenobacter</taxon>
    </lineage>
</organism>
<comment type="caution">
    <text evidence="1">The sequence shown here is derived from an EMBL/GenBank/DDBJ whole genome shotgun (WGS) entry which is preliminary data.</text>
</comment>
<accession>A0A7C2V9T5</accession>
<dbReference type="AlphaFoldDB" id="A0A7C2V9T5"/>